<protein>
    <submittedName>
        <fullName evidence="1">Uncharacterized protein</fullName>
    </submittedName>
</protein>
<dbReference type="AlphaFoldDB" id="A0AA42P771"/>
<gene>
    <name evidence="1" type="ORF">N5C32_02920</name>
</gene>
<dbReference type="RefSeq" id="WP_279641084.1">
    <property type="nucleotide sequence ID" value="NZ_JAOCAE010000001.1"/>
</dbReference>
<dbReference type="EMBL" id="JAOCAE010000001">
    <property type="protein sequence ID" value="MDH1234985.1"/>
    <property type="molecule type" value="Genomic_DNA"/>
</dbReference>
<reference evidence="1" key="1">
    <citation type="submission" date="2022-09" db="EMBL/GenBank/DDBJ databases">
        <title>Intensive care unit water sources are persistently colonized with multi-drug resistant bacteria and are the site of extensive horizontal gene transfer of antibiotic resistance genes.</title>
        <authorList>
            <person name="Diorio-Toth L."/>
        </authorList>
    </citation>
    <scope>NUCLEOTIDE SEQUENCE</scope>
    <source>
        <strain evidence="1">GD03947</strain>
    </source>
</reference>
<evidence type="ECO:0000313" key="2">
    <source>
        <dbReference type="Proteomes" id="UP001158500"/>
    </source>
</evidence>
<comment type="caution">
    <text evidence="1">The sequence shown here is derived from an EMBL/GenBank/DDBJ whole genome shotgun (WGS) entry which is preliminary data.</text>
</comment>
<organism evidence="1 2">
    <name type="scientific">Stutzerimonas stutzeri</name>
    <name type="common">Pseudomonas stutzeri</name>
    <dbReference type="NCBI Taxonomy" id="316"/>
    <lineage>
        <taxon>Bacteria</taxon>
        <taxon>Pseudomonadati</taxon>
        <taxon>Pseudomonadota</taxon>
        <taxon>Gammaproteobacteria</taxon>
        <taxon>Pseudomonadales</taxon>
        <taxon>Pseudomonadaceae</taxon>
        <taxon>Stutzerimonas</taxon>
    </lineage>
</organism>
<sequence>MSLFSELETLFASIVQPKPVYTTIIYPSQGKPIVVHDGLSVRHERRWQMADLLLEEDVPSFSFSTLQNDPTSQAEPVELFQAENFSSDLLASSFEPIETMVNPANGMPMMDGCFDVMGNAYGTDMMSNSMSFDHAIDLGSSFSAFGFD</sequence>
<proteinExistence type="predicted"/>
<accession>A0AA42P771</accession>
<dbReference type="Proteomes" id="UP001158500">
    <property type="component" value="Unassembled WGS sequence"/>
</dbReference>
<name>A0AA42P771_STUST</name>
<evidence type="ECO:0000313" key="1">
    <source>
        <dbReference type="EMBL" id="MDH1234985.1"/>
    </source>
</evidence>